<dbReference type="EMBL" id="BK014881">
    <property type="protein sequence ID" value="DAD80206.1"/>
    <property type="molecule type" value="Genomic_DNA"/>
</dbReference>
<sequence length="112" mass="12673">MNDKEKELWRVIDNVIKCCAIELQNGELSITREDVLGKSRAENLVMTRCMVVEQMIHAGFSITTIATVLNRTVPAVRHLCKMAYTYISTSRVYRLATAQATLLNKDVEPICI</sequence>
<name>A0A8S5MD81_9CAUD</name>
<accession>A0A8S5MD81</accession>
<proteinExistence type="predicted"/>
<protein>
    <submittedName>
        <fullName evidence="1">DnaA-like protein</fullName>
    </submittedName>
</protein>
<reference evidence="1" key="1">
    <citation type="journal article" date="2021" name="Proc. Natl. Acad. Sci. U.S.A.">
        <title>A Catalog of Tens of Thousands of Viruses from Human Metagenomes Reveals Hidden Associations with Chronic Diseases.</title>
        <authorList>
            <person name="Tisza M.J."/>
            <person name="Buck C.B."/>
        </authorList>
    </citation>
    <scope>NUCLEOTIDE SEQUENCE</scope>
    <source>
        <strain evidence="1">CttxG5</strain>
    </source>
</reference>
<organism evidence="1">
    <name type="scientific">Siphoviridae sp. cttxG5</name>
    <dbReference type="NCBI Taxonomy" id="2826498"/>
    <lineage>
        <taxon>Viruses</taxon>
        <taxon>Duplodnaviria</taxon>
        <taxon>Heunggongvirae</taxon>
        <taxon>Uroviricota</taxon>
        <taxon>Caudoviricetes</taxon>
    </lineage>
</organism>
<evidence type="ECO:0000313" key="1">
    <source>
        <dbReference type="EMBL" id="DAD80206.1"/>
    </source>
</evidence>